<name>A0A8D9GDP8_BRACM</name>
<feature type="compositionally biased region" description="Basic and acidic residues" evidence="1">
    <location>
        <begin position="84"/>
        <end position="105"/>
    </location>
</feature>
<evidence type="ECO:0000256" key="1">
    <source>
        <dbReference type="SAM" id="MobiDB-lite"/>
    </source>
</evidence>
<feature type="region of interest" description="Disordered" evidence="1">
    <location>
        <begin position="57"/>
        <end position="115"/>
    </location>
</feature>
<proteinExistence type="predicted"/>
<sequence length="115" mass="13696">YHRLVPALPYSGELRLSYFICSSMASQRQLHDGSLRHRRRTFDGSFPIRSNQPRVYDLVEEEEGSESDDDRVKKKRDKKKKRKRDSDEYHPKPAKDYYLDTRPDPDNLAYGSIYR</sequence>
<feature type="non-terminal residue" evidence="2">
    <location>
        <position position="1"/>
    </location>
</feature>
<feature type="compositionally biased region" description="Basic residues" evidence="1">
    <location>
        <begin position="73"/>
        <end position="83"/>
    </location>
</feature>
<dbReference type="Proteomes" id="UP000694005">
    <property type="component" value="Chromosome A05"/>
</dbReference>
<dbReference type="AlphaFoldDB" id="A0A8D9GDP8"/>
<gene>
    <name evidence="2" type="ORF">BRAPAZ1V2_A05P38120.2</name>
</gene>
<evidence type="ECO:0000313" key="3">
    <source>
        <dbReference type="Proteomes" id="UP000694005"/>
    </source>
</evidence>
<dbReference type="EMBL" id="LS974621">
    <property type="protein sequence ID" value="CAG7877291.1"/>
    <property type="molecule type" value="Genomic_DNA"/>
</dbReference>
<reference evidence="2 3" key="1">
    <citation type="submission" date="2021-07" db="EMBL/GenBank/DDBJ databases">
        <authorList>
            <consortium name="Genoscope - CEA"/>
            <person name="William W."/>
        </authorList>
    </citation>
    <scope>NUCLEOTIDE SEQUENCE [LARGE SCALE GENOMIC DNA]</scope>
</reference>
<organism evidence="2 3">
    <name type="scientific">Brassica campestris</name>
    <name type="common">Field mustard</name>
    <dbReference type="NCBI Taxonomy" id="3711"/>
    <lineage>
        <taxon>Eukaryota</taxon>
        <taxon>Viridiplantae</taxon>
        <taxon>Streptophyta</taxon>
        <taxon>Embryophyta</taxon>
        <taxon>Tracheophyta</taxon>
        <taxon>Spermatophyta</taxon>
        <taxon>Magnoliopsida</taxon>
        <taxon>eudicotyledons</taxon>
        <taxon>Gunneridae</taxon>
        <taxon>Pentapetalae</taxon>
        <taxon>rosids</taxon>
        <taxon>malvids</taxon>
        <taxon>Brassicales</taxon>
        <taxon>Brassicaceae</taxon>
        <taxon>Brassiceae</taxon>
        <taxon>Brassica</taxon>
    </lineage>
</organism>
<feature type="compositionally biased region" description="Acidic residues" evidence="1">
    <location>
        <begin position="58"/>
        <end position="69"/>
    </location>
</feature>
<dbReference type="Gramene" id="A05p38120.2_BraZ1">
    <property type="protein sequence ID" value="A05p38120.2_BraZ1.CDS"/>
    <property type="gene ID" value="A05g38120.2_BraZ1"/>
</dbReference>
<accession>A0A8D9GDP8</accession>
<evidence type="ECO:0000313" key="2">
    <source>
        <dbReference type="EMBL" id="CAG7877291.1"/>
    </source>
</evidence>
<protein>
    <submittedName>
        <fullName evidence="2">Uncharacterized protein</fullName>
    </submittedName>
</protein>